<evidence type="ECO:0000313" key="5">
    <source>
        <dbReference type="Proteomes" id="UP000808349"/>
    </source>
</evidence>
<feature type="modified residue" description="4-aspartylphosphate" evidence="1">
    <location>
        <position position="55"/>
    </location>
</feature>
<organism evidence="4 5">
    <name type="scientific">Candidatus Defluviibacterium haderslevense</name>
    <dbReference type="NCBI Taxonomy" id="2981993"/>
    <lineage>
        <taxon>Bacteria</taxon>
        <taxon>Pseudomonadati</taxon>
        <taxon>Bacteroidota</taxon>
        <taxon>Saprospiria</taxon>
        <taxon>Saprospirales</taxon>
        <taxon>Saprospiraceae</taxon>
        <taxon>Candidatus Defluviibacterium</taxon>
    </lineage>
</organism>
<dbReference type="Proteomes" id="UP000808349">
    <property type="component" value="Unassembled WGS sequence"/>
</dbReference>
<keyword evidence="1" id="KW-0597">Phosphoprotein</keyword>
<dbReference type="PROSITE" id="PS50110">
    <property type="entry name" value="RESPONSE_REGULATORY"/>
    <property type="match status" value="1"/>
</dbReference>
<evidence type="ECO:0000259" key="3">
    <source>
        <dbReference type="PROSITE" id="PS50930"/>
    </source>
</evidence>
<accession>A0A9D7S9B9</accession>
<dbReference type="Pfam" id="PF04397">
    <property type="entry name" value="LytTR"/>
    <property type="match status" value="1"/>
</dbReference>
<dbReference type="InterPro" id="IPR011006">
    <property type="entry name" value="CheY-like_superfamily"/>
</dbReference>
<protein>
    <submittedName>
        <fullName evidence="4">Response regulator transcription factor</fullName>
    </submittedName>
</protein>
<dbReference type="PANTHER" id="PTHR37299">
    <property type="entry name" value="TRANSCRIPTIONAL REGULATOR-RELATED"/>
    <property type="match status" value="1"/>
</dbReference>
<dbReference type="Pfam" id="PF00072">
    <property type="entry name" value="Response_reg"/>
    <property type="match status" value="1"/>
</dbReference>
<dbReference type="AlphaFoldDB" id="A0A9D7S9B9"/>
<dbReference type="Gene3D" id="2.40.50.1020">
    <property type="entry name" value="LytTr DNA-binding domain"/>
    <property type="match status" value="1"/>
</dbReference>
<dbReference type="SUPFAM" id="SSF52172">
    <property type="entry name" value="CheY-like"/>
    <property type="match status" value="1"/>
</dbReference>
<gene>
    <name evidence="4" type="ORF">IPO85_11725</name>
</gene>
<dbReference type="InterPro" id="IPR007492">
    <property type="entry name" value="LytTR_DNA-bd_dom"/>
</dbReference>
<evidence type="ECO:0000256" key="1">
    <source>
        <dbReference type="PROSITE-ProRule" id="PRU00169"/>
    </source>
</evidence>
<dbReference type="GO" id="GO:0000156">
    <property type="term" value="F:phosphorelay response regulator activity"/>
    <property type="evidence" value="ECO:0007669"/>
    <property type="project" value="InterPro"/>
</dbReference>
<dbReference type="PANTHER" id="PTHR37299:SF1">
    <property type="entry name" value="STAGE 0 SPORULATION PROTEIN A HOMOLOG"/>
    <property type="match status" value="1"/>
</dbReference>
<name>A0A9D7S9B9_9BACT</name>
<evidence type="ECO:0000259" key="2">
    <source>
        <dbReference type="PROSITE" id="PS50110"/>
    </source>
</evidence>
<proteinExistence type="predicted"/>
<feature type="domain" description="HTH LytTR-type" evidence="3">
    <location>
        <begin position="144"/>
        <end position="251"/>
    </location>
</feature>
<dbReference type="PROSITE" id="PS50930">
    <property type="entry name" value="HTH_LYTTR"/>
    <property type="match status" value="1"/>
</dbReference>
<sequence>MKVIIIEDEMLSAEHLELLLKRIDPEIAIIGIFDSVKKSITEFERGLKADLLFVDIHLADGLSFEIFSKISIETPVIFTTAFDEYAIQAFKLNSIDYLLKPIGISELQVAVDKFKKWNLVNQKSLLDQLSHLYNGFIKQYKTRFMVKMGEQIVSIKADDILHFIAEDGIVLLMSKDVKRYPVDFTLDQIDEMLDPTVFFRINRKVIININAIQKVTSYFNSRLKVNAIQLSDDSAIVSRDRVSEFKMWLDR</sequence>
<dbReference type="InterPro" id="IPR046947">
    <property type="entry name" value="LytR-like"/>
</dbReference>
<dbReference type="SMART" id="SM00850">
    <property type="entry name" value="LytTR"/>
    <property type="match status" value="1"/>
</dbReference>
<reference evidence="4 5" key="1">
    <citation type="submission" date="2020-10" db="EMBL/GenBank/DDBJ databases">
        <title>Connecting structure to function with the recovery of over 1000 high-quality activated sludge metagenome-assembled genomes encoding full-length rRNA genes using long-read sequencing.</title>
        <authorList>
            <person name="Singleton C.M."/>
            <person name="Petriglieri F."/>
            <person name="Kristensen J.M."/>
            <person name="Kirkegaard R.H."/>
            <person name="Michaelsen T.Y."/>
            <person name="Andersen M.H."/>
            <person name="Karst S.M."/>
            <person name="Dueholm M.S."/>
            <person name="Nielsen P.H."/>
            <person name="Albertsen M."/>
        </authorList>
    </citation>
    <scope>NUCLEOTIDE SEQUENCE [LARGE SCALE GENOMIC DNA]</scope>
    <source>
        <strain evidence="4">Ribe_18-Q3-R11-54_BAT3C.373</strain>
    </source>
</reference>
<evidence type="ECO:0000313" key="4">
    <source>
        <dbReference type="EMBL" id="MBK9718158.1"/>
    </source>
</evidence>
<dbReference type="Gene3D" id="3.40.50.2300">
    <property type="match status" value="1"/>
</dbReference>
<dbReference type="GO" id="GO:0003677">
    <property type="term" value="F:DNA binding"/>
    <property type="evidence" value="ECO:0007669"/>
    <property type="project" value="InterPro"/>
</dbReference>
<dbReference type="SMART" id="SM00448">
    <property type="entry name" value="REC"/>
    <property type="match status" value="1"/>
</dbReference>
<dbReference type="InterPro" id="IPR001789">
    <property type="entry name" value="Sig_transdc_resp-reg_receiver"/>
</dbReference>
<dbReference type="EMBL" id="JADKFW010000007">
    <property type="protein sequence ID" value="MBK9718158.1"/>
    <property type="molecule type" value="Genomic_DNA"/>
</dbReference>
<feature type="domain" description="Response regulatory" evidence="2">
    <location>
        <begin position="2"/>
        <end position="115"/>
    </location>
</feature>
<comment type="caution">
    <text evidence="4">The sequence shown here is derived from an EMBL/GenBank/DDBJ whole genome shotgun (WGS) entry which is preliminary data.</text>
</comment>